<feature type="transmembrane region" description="Helical" evidence="1">
    <location>
        <begin position="20"/>
        <end position="38"/>
    </location>
</feature>
<name>A0A6J6BHV8_9ZZZZ</name>
<dbReference type="EMBL" id="CAEZTZ010000152">
    <property type="protein sequence ID" value="CAB4591312.1"/>
    <property type="molecule type" value="Genomic_DNA"/>
</dbReference>
<keyword evidence="1" id="KW-0812">Transmembrane</keyword>
<evidence type="ECO:0000313" key="2">
    <source>
        <dbReference type="EMBL" id="CAB4538405.1"/>
    </source>
</evidence>
<dbReference type="EMBL" id="CAEZSG010000081">
    <property type="protein sequence ID" value="CAB4538405.1"/>
    <property type="molecule type" value="Genomic_DNA"/>
</dbReference>
<accession>A0A6J6BHV8</accession>
<reference evidence="2" key="1">
    <citation type="submission" date="2020-05" db="EMBL/GenBank/DDBJ databases">
        <authorList>
            <person name="Chiriac C."/>
            <person name="Salcher M."/>
            <person name="Ghai R."/>
            <person name="Kavagutti S V."/>
        </authorList>
    </citation>
    <scope>NUCLEOTIDE SEQUENCE</scope>
</reference>
<proteinExistence type="predicted"/>
<sequence>MNTALILAEKIDPNGVTPGVVGFLITAAVAITSIFLIMDMNRRMRRLRYREEAVANIDAEVAVDKLIADVDKETGNR</sequence>
<protein>
    <submittedName>
        <fullName evidence="2">Unannotated protein</fullName>
    </submittedName>
</protein>
<gene>
    <name evidence="2" type="ORF">UFOPK1413_00604</name>
    <name evidence="3" type="ORF">UFOPK1767_00958</name>
</gene>
<evidence type="ECO:0000313" key="3">
    <source>
        <dbReference type="EMBL" id="CAB4591312.1"/>
    </source>
</evidence>
<keyword evidence="1" id="KW-1133">Transmembrane helix</keyword>
<dbReference type="AlphaFoldDB" id="A0A6J6BHV8"/>
<keyword evidence="1" id="KW-0472">Membrane</keyword>
<evidence type="ECO:0000256" key="1">
    <source>
        <dbReference type="SAM" id="Phobius"/>
    </source>
</evidence>
<organism evidence="2">
    <name type="scientific">freshwater metagenome</name>
    <dbReference type="NCBI Taxonomy" id="449393"/>
    <lineage>
        <taxon>unclassified sequences</taxon>
        <taxon>metagenomes</taxon>
        <taxon>ecological metagenomes</taxon>
    </lineage>
</organism>